<evidence type="ECO:0000256" key="5">
    <source>
        <dbReference type="SAM" id="MobiDB-lite"/>
    </source>
</evidence>
<keyword evidence="1" id="KW-0479">Metal-binding</keyword>
<evidence type="ECO:0000313" key="8">
    <source>
        <dbReference type="Proteomes" id="UP000684084"/>
    </source>
</evidence>
<dbReference type="GO" id="GO:0003677">
    <property type="term" value="F:DNA binding"/>
    <property type="evidence" value="ECO:0007669"/>
    <property type="project" value="InterPro"/>
</dbReference>
<name>A0A915Z8G4_9GLOM</name>
<keyword evidence="2 4" id="KW-0863">Zinc-finger</keyword>
<feature type="region of interest" description="Disordered" evidence="5">
    <location>
        <begin position="448"/>
        <end position="470"/>
    </location>
</feature>
<evidence type="ECO:0000256" key="1">
    <source>
        <dbReference type="ARBA" id="ARBA00022723"/>
    </source>
</evidence>
<evidence type="ECO:0000256" key="4">
    <source>
        <dbReference type="PROSITE-ProRule" id="PRU00027"/>
    </source>
</evidence>
<dbReference type="SMART" id="SM00614">
    <property type="entry name" value="ZnF_BED"/>
    <property type="match status" value="1"/>
</dbReference>
<comment type="caution">
    <text evidence="7">The sequence shown here is derived from an EMBL/GenBank/DDBJ whole genome shotgun (WGS) entry which is preliminary data.</text>
</comment>
<keyword evidence="3" id="KW-0862">Zinc</keyword>
<feature type="compositionally biased region" description="Polar residues" evidence="5">
    <location>
        <begin position="450"/>
        <end position="469"/>
    </location>
</feature>
<feature type="domain" description="BED-type" evidence="6">
    <location>
        <begin position="41"/>
        <end position="96"/>
    </location>
</feature>
<feature type="region of interest" description="Disordered" evidence="5">
    <location>
        <begin position="537"/>
        <end position="560"/>
    </location>
</feature>
<evidence type="ECO:0000313" key="7">
    <source>
        <dbReference type="EMBL" id="CAB5366014.1"/>
    </source>
</evidence>
<proteinExistence type="predicted"/>
<protein>
    <recommendedName>
        <fullName evidence="6">BED-type domain-containing protein</fullName>
    </recommendedName>
</protein>
<evidence type="ECO:0000259" key="6">
    <source>
        <dbReference type="PROSITE" id="PS50808"/>
    </source>
</evidence>
<dbReference type="PROSITE" id="PS50808">
    <property type="entry name" value="ZF_BED"/>
    <property type="match status" value="1"/>
</dbReference>
<evidence type="ECO:0000256" key="2">
    <source>
        <dbReference type="ARBA" id="ARBA00022771"/>
    </source>
</evidence>
<sequence>MDSDNGESQHTSDNEVDQSKATTPRRLSDVMELQLSEITASSGSYVWNHFTKDPDYKNNKKANCNYCYKTYICSAGTTSGISKHLKKFHATKLLTEVIDRHRFVSYIWREIMEGVENTSSKGEASTASPQQPMAMDIVNDNTTNKQGLDSSVHAKNTDKEQTVDQENDNIGWRTVGKLNKIKLFFPLNNVPGNNDNEKRSYVYNKVVGLISFKHQSYSLVTVYGNKMFHIVVDDEETATQVKNLQIVDNHTDRFMSHDQLPKQSVAQAPKPRLGFVPLNESFNTQLHYHPNHVISGQSDDWDLDLWDQPQQHSPDMTRSYASVVNKNQKPVNNSKGKQKVTLNNPSPQNTLVSGSNVNSQQISVSPKTVEERLTWLENQMVKFTTIMQKLADRVTTLEKTHVHTHNSPIFSTPTNVTPPVNTQFTSKSTQFINNDVNIKKRKIAAPAKKNTNLPPSNISTTIVNTQTRGPSPVEIEQMEEVIINNSLDEPTMSNSNINMPSSSSSIDSRLTSFEKNMEQAFGKLDAVTKFLDSTSNTLPYINNNNNNTFNGTSSPPNNNL</sequence>
<dbReference type="EMBL" id="CAGKOT010000022">
    <property type="protein sequence ID" value="CAB5366014.1"/>
    <property type="molecule type" value="Genomic_DNA"/>
</dbReference>
<feature type="region of interest" description="Disordered" evidence="5">
    <location>
        <begin position="1"/>
        <end position="25"/>
    </location>
</feature>
<dbReference type="GO" id="GO:0008270">
    <property type="term" value="F:zinc ion binding"/>
    <property type="evidence" value="ECO:0007669"/>
    <property type="project" value="UniProtKB-KW"/>
</dbReference>
<dbReference type="Proteomes" id="UP000684084">
    <property type="component" value="Unassembled WGS sequence"/>
</dbReference>
<accession>A0A915Z8G4</accession>
<dbReference type="AlphaFoldDB" id="A0A915Z8G4"/>
<dbReference type="Pfam" id="PF02892">
    <property type="entry name" value="zf-BED"/>
    <property type="match status" value="1"/>
</dbReference>
<reference evidence="7" key="1">
    <citation type="submission" date="2020-05" db="EMBL/GenBank/DDBJ databases">
        <authorList>
            <person name="Rincon C."/>
            <person name="Sanders R I."/>
            <person name="Robbins C."/>
            <person name="Chaturvedi A."/>
        </authorList>
    </citation>
    <scope>NUCLEOTIDE SEQUENCE</scope>
    <source>
        <strain evidence="7">CHB12</strain>
    </source>
</reference>
<dbReference type="InterPro" id="IPR003656">
    <property type="entry name" value="Znf_BED"/>
</dbReference>
<gene>
    <name evidence="7" type="ORF">CHRIB12_LOCUS10655</name>
</gene>
<evidence type="ECO:0000256" key="3">
    <source>
        <dbReference type="ARBA" id="ARBA00022833"/>
    </source>
</evidence>
<organism evidence="7 8">
    <name type="scientific">Rhizophagus irregularis</name>
    <dbReference type="NCBI Taxonomy" id="588596"/>
    <lineage>
        <taxon>Eukaryota</taxon>
        <taxon>Fungi</taxon>
        <taxon>Fungi incertae sedis</taxon>
        <taxon>Mucoromycota</taxon>
        <taxon>Glomeromycotina</taxon>
        <taxon>Glomeromycetes</taxon>
        <taxon>Glomerales</taxon>
        <taxon>Glomeraceae</taxon>
        <taxon>Rhizophagus</taxon>
    </lineage>
</organism>
<dbReference type="OrthoDB" id="2475777at2759"/>
<feature type="region of interest" description="Disordered" evidence="5">
    <location>
        <begin position="327"/>
        <end position="359"/>
    </location>
</feature>
<feature type="compositionally biased region" description="Polar residues" evidence="5">
    <location>
        <begin position="1"/>
        <end position="11"/>
    </location>
</feature>